<dbReference type="Pfam" id="PF04851">
    <property type="entry name" value="ResIII"/>
    <property type="match status" value="1"/>
</dbReference>
<accession>A0ABQ5TV93</accession>
<dbReference type="PROSITE" id="PS51192">
    <property type="entry name" value="HELICASE_ATP_BIND_1"/>
    <property type="match status" value="1"/>
</dbReference>
<dbReference type="Gene3D" id="3.40.50.300">
    <property type="entry name" value="P-loop containing nucleotide triphosphate hydrolases"/>
    <property type="match status" value="1"/>
</dbReference>
<feature type="domain" description="Helicase ATP-binding" evidence="1">
    <location>
        <begin position="166"/>
        <end position="341"/>
    </location>
</feature>
<name>A0ABQ5TV93_9GAMM</name>
<comment type="caution">
    <text evidence="2">The sequence shown here is derived from an EMBL/GenBank/DDBJ whole genome shotgun (WGS) entry which is preliminary data.</text>
</comment>
<protein>
    <recommendedName>
        <fullName evidence="1">Helicase ATP-binding domain-containing protein</fullName>
    </recommendedName>
</protein>
<dbReference type="Proteomes" id="UP001161423">
    <property type="component" value="Unassembled WGS sequence"/>
</dbReference>
<organism evidence="2 3">
    <name type="scientific">Methylophaga thalassica</name>
    <dbReference type="NCBI Taxonomy" id="40223"/>
    <lineage>
        <taxon>Bacteria</taxon>
        <taxon>Pseudomonadati</taxon>
        <taxon>Pseudomonadota</taxon>
        <taxon>Gammaproteobacteria</taxon>
        <taxon>Thiotrichales</taxon>
        <taxon>Piscirickettsiaceae</taxon>
        <taxon>Methylophaga</taxon>
    </lineage>
</organism>
<evidence type="ECO:0000259" key="1">
    <source>
        <dbReference type="PROSITE" id="PS51192"/>
    </source>
</evidence>
<reference evidence="2" key="2">
    <citation type="submission" date="2023-01" db="EMBL/GenBank/DDBJ databases">
        <title>Draft genome sequence of Methylophaga thalassica strain NBRC 102424.</title>
        <authorList>
            <person name="Sun Q."/>
            <person name="Mori K."/>
        </authorList>
    </citation>
    <scope>NUCLEOTIDE SEQUENCE</scope>
    <source>
        <strain evidence="2">NBRC 102424</strain>
    </source>
</reference>
<proteinExistence type="predicted"/>
<evidence type="ECO:0000313" key="3">
    <source>
        <dbReference type="Proteomes" id="UP001161423"/>
    </source>
</evidence>
<gene>
    <name evidence="2" type="ORF">GCM10007891_19450</name>
</gene>
<reference evidence="2" key="1">
    <citation type="journal article" date="2014" name="Int. J. Syst. Evol. Microbiol.">
        <title>Complete genome of a new Firmicutes species belonging to the dominant human colonic microbiota ('Ruminococcus bicirculans') reveals two chromosomes and a selective capacity to utilize plant glucans.</title>
        <authorList>
            <consortium name="NISC Comparative Sequencing Program"/>
            <person name="Wegmann U."/>
            <person name="Louis P."/>
            <person name="Goesmann A."/>
            <person name="Henrissat B."/>
            <person name="Duncan S.H."/>
            <person name="Flint H.J."/>
        </authorList>
    </citation>
    <scope>NUCLEOTIDE SEQUENCE</scope>
    <source>
        <strain evidence="2">NBRC 102424</strain>
    </source>
</reference>
<dbReference type="EMBL" id="BSND01000005">
    <property type="protein sequence ID" value="GLQ00092.1"/>
    <property type="molecule type" value="Genomic_DNA"/>
</dbReference>
<dbReference type="InterPro" id="IPR006935">
    <property type="entry name" value="Helicase/UvrB_N"/>
</dbReference>
<dbReference type="InterPro" id="IPR027417">
    <property type="entry name" value="P-loop_NTPase"/>
</dbReference>
<dbReference type="SUPFAM" id="SSF52540">
    <property type="entry name" value="P-loop containing nucleoside triphosphate hydrolases"/>
    <property type="match status" value="2"/>
</dbReference>
<sequence>MAERRNTRVRHLTAKSDFLKKLILNQWVLSRFGIDPLEQFRDGGKKVRPITILTKGLKHAPHGLDATRHHHYLHALLGQWQASWKFSEEQLKRFDANIVEHTEALNEPRDETLQWKYFQWLTLLFVEIYLDAYFKDRHALLESLNEQVDCFNSLWNGRGFQTGIGHYELEDLNKLCLQNATGSGKTLLMHTNIRQFRHYSKQSGKTNDFGQIILITPNERLSEQHEQEFADSGLKAERLSQDTGDLFSGERQSLQRLSVTEITKLAVSQGKKTMAVDSFGDANLLLVDEGHRGLGSAKEEKGWLAHRQKLAGRGFTFEYSATFKEAVVAAKDAEVEQTYAKSILFDYGYRYFYEDGYGKDYRIFNLPAKVQDHRRNYLTAALVAFYQQRKLYAERKTEFRPYNLTSPLWVFVGASVVKDDGSKETKKNYDERASDVAQILQFMAWFSAEREHAISAIESVVFGNAKGAGLVDENGNDIFAGSFPFVKDLKLDAAGLYTEIMRHVFGTNGGGTLVVDRITGDSGELLLKIGDNETPFGLINVGDAPGLAEHLESAKLEHVEVRKSEFDSPIFAEVNGEASPVNVLIGSKKFIEGWNCWRVSSMGLMNTGKKEGSQIIQLFGRGVRLKGKGMSLMRSSHLEPATAPKQIHLLETLNVFGVGADFMATFRDFLKDEGLPGNDNPEVITLKLNVTTDMGKELKMLRPKVRKDNNQQYSFPRHGPLVRFGGDGADLGLPPDITKKNRKILLDRYPRLETIQADGVAINEAAAKQAKINTVVFDEIRLSFLDMQCLYLDLSRYTTQRGYANLLVEADTSKLKKLLLSNDWYEVQLPHSMWNLSTNNFVLWQQTALELLCLLADRVNNYHKRAYLEPRLELVALKDADGNLPTDNEYRLIVDGSESALIEDIKALRKAFDESGSDSYTSGYEDGVDGTRLGIHLYNPLLSARSNRIKVEPVVLEDSEFQFVEDLKTWITTNQARLDASGEQLYLLRNLVRHGVGFFEAGGFWPDFILWRVHQGKQKIVFIDPHGLQHEGPGSEKIEFAERIKELESRLKDTDVVLESVILGPPKSSRLEIAGRWKMTDDELAQRHVLFMADHDYMTQLMSLIRT</sequence>
<dbReference type="RefSeq" id="WP_284723211.1">
    <property type="nucleotide sequence ID" value="NZ_BSND01000005.1"/>
</dbReference>
<keyword evidence="3" id="KW-1185">Reference proteome</keyword>
<dbReference type="InterPro" id="IPR014001">
    <property type="entry name" value="Helicase_ATP-bd"/>
</dbReference>
<evidence type="ECO:0000313" key="2">
    <source>
        <dbReference type="EMBL" id="GLQ00092.1"/>
    </source>
</evidence>